<evidence type="ECO:0000313" key="2">
    <source>
        <dbReference type="EMBL" id="KIZ05978.1"/>
    </source>
</evidence>
<reference evidence="2 3" key="1">
    <citation type="journal article" date="2013" name="BMC Genomics">
        <title>Reconstruction of the lipid metabolism for the microalga Monoraphidium neglectum from its genome sequence reveals characteristics suitable for biofuel production.</title>
        <authorList>
            <person name="Bogen C."/>
            <person name="Al-Dilaimi A."/>
            <person name="Albersmeier A."/>
            <person name="Wichmann J."/>
            <person name="Grundmann M."/>
            <person name="Rupp O."/>
            <person name="Lauersen K.J."/>
            <person name="Blifernez-Klassen O."/>
            <person name="Kalinowski J."/>
            <person name="Goesmann A."/>
            <person name="Mussgnug J.H."/>
            <person name="Kruse O."/>
        </authorList>
    </citation>
    <scope>NUCLEOTIDE SEQUENCE [LARGE SCALE GENOMIC DNA]</scope>
    <source>
        <strain evidence="2 3">SAG 48.87</strain>
    </source>
</reference>
<dbReference type="KEGG" id="mng:MNEG_1986"/>
<feature type="chain" id="PRO_5002245512" evidence="1">
    <location>
        <begin position="24"/>
        <end position="213"/>
    </location>
</feature>
<dbReference type="AlphaFoldDB" id="A0A0D2K6M3"/>
<evidence type="ECO:0000313" key="3">
    <source>
        <dbReference type="Proteomes" id="UP000054498"/>
    </source>
</evidence>
<dbReference type="RefSeq" id="XP_013904997.1">
    <property type="nucleotide sequence ID" value="XM_014049543.1"/>
</dbReference>
<protein>
    <submittedName>
        <fullName evidence="2">Uncharacterized protein</fullName>
    </submittedName>
</protein>
<gene>
    <name evidence="2" type="ORF">MNEG_1986</name>
</gene>
<accession>A0A0D2K6M3</accession>
<organism evidence="2 3">
    <name type="scientific">Monoraphidium neglectum</name>
    <dbReference type="NCBI Taxonomy" id="145388"/>
    <lineage>
        <taxon>Eukaryota</taxon>
        <taxon>Viridiplantae</taxon>
        <taxon>Chlorophyta</taxon>
        <taxon>core chlorophytes</taxon>
        <taxon>Chlorophyceae</taxon>
        <taxon>CS clade</taxon>
        <taxon>Sphaeropleales</taxon>
        <taxon>Selenastraceae</taxon>
        <taxon>Monoraphidium</taxon>
    </lineage>
</organism>
<dbReference type="EMBL" id="KK100431">
    <property type="protein sequence ID" value="KIZ05978.1"/>
    <property type="molecule type" value="Genomic_DNA"/>
</dbReference>
<proteinExistence type="predicted"/>
<keyword evidence="3" id="KW-1185">Reference proteome</keyword>
<dbReference type="Proteomes" id="UP000054498">
    <property type="component" value="Unassembled WGS sequence"/>
</dbReference>
<evidence type="ECO:0000256" key="1">
    <source>
        <dbReference type="SAM" id="SignalP"/>
    </source>
</evidence>
<feature type="signal peptide" evidence="1">
    <location>
        <begin position="1"/>
        <end position="23"/>
    </location>
</feature>
<dbReference type="GeneID" id="25734864"/>
<name>A0A0D2K6M3_9CHLO</name>
<sequence>MTRGYCWSALLALPLLLAPGALGASLKAGGLTQGPELAHRRALLGADSAAATITASGGTTYIGGANPTMVSATPIKGGAAGAESAYNDAMAKHAQSMSWHNQVMGGGGGAPAPAWPAAAAGAWPYTAAWASAPAWPVVSAWPKNDFWYSWAPWTAPAVWAPAGKGAAIPPSVAAFSAPPAGAQGMTFGQSMAMHQDLMRAAGESMAWQSRVMG</sequence>
<keyword evidence="1" id="KW-0732">Signal</keyword>